<feature type="compositionally biased region" description="Basic residues" evidence="1">
    <location>
        <begin position="216"/>
        <end position="225"/>
    </location>
</feature>
<feature type="compositionally biased region" description="Basic residues" evidence="1">
    <location>
        <begin position="253"/>
        <end position="262"/>
    </location>
</feature>
<feature type="compositionally biased region" description="Low complexity" evidence="1">
    <location>
        <begin position="366"/>
        <end position="392"/>
    </location>
</feature>
<evidence type="ECO:0000313" key="2">
    <source>
        <dbReference type="EMBL" id="KAF5388290.1"/>
    </source>
</evidence>
<proteinExistence type="predicted"/>
<evidence type="ECO:0000313" key="3">
    <source>
        <dbReference type="Proteomes" id="UP000565441"/>
    </source>
</evidence>
<feature type="region of interest" description="Disordered" evidence="1">
    <location>
        <begin position="204"/>
        <end position="440"/>
    </location>
</feature>
<name>A0A8H5HS92_9AGAR</name>
<feature type="region of interest" description="Disordered" evidence="1">
    <location>
        <begin position="1"/>
        <end position="57"/>
    </location>
</feature>
<comment type="caution">
    <text evidence="2">The sequence shown here is derived from an EMBL/GenBank/DDBJ whole genome shotgun (WGS) entry which is preliminary data.</text>
</comment>
<keyword evidence="3" id="KW-1185">Reference proteome</keyword>
<feature type="compositionally biased region" description="Pro residues" evidence="1">
    <location>
        <begin position="44"/>
        <end position="56"/>
    </location>
</feature>
<gene>
    <name evidence="2" type="ORF">D9615_000820</name>
</gene>
<evidence type="ECO:0000256" key="1">
    <source>
        <dbReference type="SAM" id="MobiDB-lite"/>
    </source>
</evidence>
<feature type="compositionally biased region" description="Polar residues" evidence="1">
    <location>
        <begin position="23"/>
        <end position="40"/>
    </location>
</feature>
<dbReference type="AlphaFoldDB" id="A0A8H5HS92"/>
<feature type="compositionally biased region" description="Pro residues" evidence="1">
    <location>
        <begin position="285"/>
        <end position="296"/>
    </location>
</feature>
<protein>
    <submittedName>
        <fullName evidence="2">Uncharacterized protein</fullName>
    </submittedName>
</protein>
<dbReference type="Proteomes" id="UP000565441">
    <property type="component" value="Unassembled WGS sequence"/>
</dbReference>
<organism evidence="2 3">
    <name type="scientific">Tricholomella constricta</name>
    <dbReference type="NCBI Taxonomy" id="117010"/>
    <lineage>
        <taxon>Eukaryota</taxon>
        <taxon>Fungi</taxon>
        <taxon>Dikarya</taxon>
        <taxon>Basidiomycota</taxon>
        <taxon>Agaricomycotina</taxon>
        <taxon>Agaricomycetes</taxon>
        <taxon>Agaricomycetidae</taxon>
        <taxon>Agaricales</taxon>
        <taxon>Tricholomatineae</taxon>
        <taxon>Lyophyllaceae</taxon>
        <taxon>Tricholomella</taxon>
    </lineage>
</organism>
<feature type="compositionally biased region" description="Low complexity" evidence="1">
    <location>
        <begin position="239"/>
        <end position="252"/>
    </location>
</feature>
<dbReference type="OrthoDB" id="3245731at2759"/>
<accession>A0A8H5HS92</accession>
<reference evidence="2 3" key="1">
    <citation type="journal article" date="2020" name="ISME J.">
        <title>Uncovering the hidden diversity of litter-decomposition mechanisms in mushroom-forming fungi.</title>
        <authorList>
            <person name="Floudas D."/>
            <person name="Bentzer J."/>
            <person name="Ahren D."/>
            <person name="Johansson T."/>
            <person name="Persson P."/>
            <person name="Tunlid A."/>
        </authorList>
    </citation>
    <scope>NUCLEOTIDE SEQUENCE [LARGE SCALE GENOMIC DNA]</scope>
    <source>
        <strain evidence="2 3">CBS 661.87</strain>
    </source>
</reference>
<dbReference type="EMBL" id="JAACJP010000001">
    <property type="protein sequence ID" value="KAF5388290.1"/>
    <property type="molecule type" value="Genomic_DNA"/>
</dbReference>
<sequence length="440" mass="47232">MVFGLFSRKREPQPDTPDAALSQLRTPSPSVDSASIGKQQSPSREPPLTPSPPPEAQKPIDLYALIQSIPPPTLHSYALSHVHPSSTIHSETLAHLSAFFSELVPPPRLHCVRCHKSYFDVENTDRSCLVAHDDESAEVERVSSKAKGKNTLYETLWGCCGRTVEGDGDMGPPDGWCYEGKHTTDPKRARFRADSTMQDDKLTSCARLRCHEPPRSARKTRKRGRPIADDGGEEDEGEQSSASSSHPSISASPRRRNGKKPRTLPPDETEREAEANLAQMDVGLPPRPSTPTPAPTSPKAKSKSRATKPKPPAPTTAKSLTMPKASSPLVLAPPFVSHSVSPEPPTKARVVVNMKPKSSAPLKPRSSAASLKPKSSAASLKSKPSPGSTPKSGAMEPPASPRRSRKDSSSSSKPRARPKGKTKGLVEVVDSSIDAERAGA</sequence>